<proteinExistence type="predicted"/>
<feature type="chain" id="PRO_5043836930" evidence="2">
    <location>
        <begin position="24"/>
        <end position="79"/>
    </location>
</feature>
<evidence type="ECO:0000313" key="4">
    <source>
        <dbReference type="Proteomes" id="UP000076408"/>
    </source>
</evidence>
<dbReference type="EnsemblMetazoa" id="ASTEI02099-RA">
    <property type="protein sequence ID" value="ASTEI02099-PA"/>
    <property type="gene ID" value="ASTEI02099"/>
</dbReference>
<protein>
    <submittedName>
        <fullName evidence="3">Uncharacterized protein</fullName>
    </submittedName>
</protein>
<accession>A0A182Y0W3</accession>
<evidence type="ECO:0000256" key="2">
    <source>
        <dbReference type="SAM" id="SignalP"/>
    </source>
</evidence>
<evidence type="ECO:0000313" key="3">
    <source>
        <dbReference type="EnsemblMetazoa" id="ASTEI02099-PA"/>
    </source>
</evidence>
<name>A0A182Y0W3_ANOST</name>
<reference evidence="4" key="1">
    <citation type="journal article" date="2014" name="Genome Biol.">
        <title>Genome analysis of a major urban malaria vector mosquito, Anopheles stephensi.</title>
        <authorList>
            <person name="Jiang X."/>
            <person name="Peery A."/>
            <person name="Hall A.B."/>
            <person name="Sharma A."/>
            <person name="Chen X.G."/>
            <person name="Waterhouse R.M."/>
            <person name="Komissarov A."/>
            <person name="Riehle M.M."/>
            <person name="Shouche Y."/>
            <person name="Sharakhova M.V."/>
            <person name="Lawson D."/>
            <person name="Pakpour N."/>
            <person name="Arensburger P."/>
            <person name="Davidson V.L."/>
            <person name="Eiglmeier K."/>
            <person name="Emrich S."/>
            <person name="George P."/>
            <person name="Kennedy R.C."/>
            <person name="Mane S.P."/>
            <person name="Maslen G."/>
            <person name="Oringanje C."/>
            <person name="Qi Y."/>
            <person name="Settlage R."/>
            <person name="Tojo M."/>
            <person name="Tubio J.M."/>
            <person name="Unger M.F."/>
            <person name="Wang B."/>
            <person name="Vernick K.D."/>
            <person name="Ribeiro J.M."/>
            <person name="James A.A."/>
            <person name="Michel K."/>
            <person name="Riehle M.A."/>
            <person name="Luckhart S."/>
            <person name="Sharakhov I.V."/>
            <person name="Tu Z."/>
        </authorList>
    </citation>
    <scope>NUCLEOTIDE SEQUENCE [LARGE SCALE GENOMIC DNA]</scope>
    <source>
        <strain evidence="4">Indian</strain>
    </source>
</reference>
<sequence>MKKIRRWLLLFAVIIALMVRVDGLKATSLIFGRGPATSSTTTTTSTTTAATSTTEESAEAEDEFDDDRGTEVSEEESNV</sequence>
<organism evidence="3 4">
    <name type="scientific">Anopheles stephensi</name>
    <name type="common">Indo-Pakistan malaria mosquito</name>
    <dbReference type="NCBI Taxonomy" id="30069"/>
    <lineage>
        <taxon>Eukaryota</taxon>
        <taxon>Metazoa</taxon>
        <taxon>Ecdysozoa</taxon>
        <taxon>Arthropoda</taxon>
        <taxon>Hexapoda</taxon>
        <taxon>Insecta</taxon>
        <taxon>Pterygota</taxon>
        <taxon>Neoptera</taxon>
        <taxon>Endopterygota</taxon>
        <taxon>Diptera</taxon>
        <taxon>Nematocera</taxon>
        <taxon>Culicoidea</taxon>
        <taxon>Culicidae</taxon>
        <taxon>Anophelinae</taxon>
        <taxon>Anopheles</taxon>
    </lineage>
</organism>
<feature type="compositionally biased region" description="Acidic residues" evidence="1">
    <location>
        <begin position="56"/>
        <end position="79"/>
    </location>
</feature>
<feature type="signal peptide" evidence="2">
    <location>
        <begin position="1"/>
        <end position="23"/>
    </location>
</feature>
<feature type="region of interest" description="Disordered" evidence="1">
    <location>
        <begin position="31"/>
        <end position="79"/>
    </location>
</feature>
<dbReference type="Proteomes" id="UP000076408">
    <property type="component" value="Unassembled WGS sequence"/>
</dbReference>
<dbReference type="AlphaFoldDB" id="A0A182Y0W3"/>
<keyword evidence="2" id="KW-0732">Signal</keyword>
<dbReference type="VEuPathDB" id="VectorBase:ASTEI02099"/>
<evidence type="ECO:0000256" key="1">
    <source>
        <dbReference type="SAM" id="MobiDB-lite"/>
    </source>
</evidence>
<feature type="compositionally biased region" description="Low complexity" evidence="1">
    <location>
        <begin position="36"/>
        <end position="55"/>
    </location>
</feature>
<keyword evidence="4" id="KW-1185">Reference proteome</keyword>
<reference evidence="3" key="2">
    <citation type="submission" date="2020-05" db="UniProtKB">
        <authorList>
            <consortium name="EnsemblMetazoa"/>
        </authorList>
    </citation>
    <scope>IDENTIFICATION</scope>
    <source>
        <strain evidence="3">Indian</strain>
    </source>
</reference>